<dbReference type="Proteomes" id="UP000638849">
    <property type="component" value="Unassembled WGS sequence"/>
</dbReference>
<name>A0ABS0R426_9ACTN</name>
<keyword evidence="1" id="KW-0238">DNA-binding</keyword>
<comment type="caution">
    <text evidence="3">The sequence shown here is derived from an EMBL/GenBank/DDBJ whole genome shotgun (WGS) entry which is preliminary data.</text>
</comment>
<evidence type="ECO:0000256" key="1">
    <source>
        <dbReference type="PROSITE-ProRule" id="PRU01248"/>
    </source>
</evidence>
<proteinExistence type="predicted"/>
<feature type="domain" description="Core-binding (CB)" evidence="2">
    <location>
        <begin position="6"/>
        <end position="106"/>
    </location>
</feature>
<organism evidence="3 4">
    <name type="scientific">Streptomyces javensis</name>
    <dbReference type="NCBI Taxonomy" id="114698"/>
    <lineage>
        <taxon>Bacteria</taxon>
        <taxon>Bacillati</taxon>
        <taxon>Actinomycetota</taxon>
        <taxon>Actinomycetes</taxon>
        <taxon>Kitasatosporales</taxon>
        <taxon>Streptomycetaceae</taxon>
        <taxon>Streptomyces</taxon>
        <taxon>Streptomyces violaceusniger group</taxon>
    </lineage>
</organism>
<accession>A0ABS0R426</accession>
<dbReference type="RefSeq" id="WP_198274899.1">
    <property type="nucleotide sequence ID" value="NZ_BAAAIF010000018.1"/>
</dbReference>
<sequence>MTTVPSRAATAVNQFVATLKADSTRRQRRAFLDEYVGWLAAVRQCGPSQIDTENVLDEETALAWLAAAGRGATRRRPGLQGPNTQAAVNSQAARTSAINAFSRFCGHPLELKPPAPEFADRLTPTEAHRTLRLLAGHQPAGMLTATWERSVAVVALAVCSGSGMSALHPMRLEDLELERALPRARVDGEWYPLDAVSRGVLARWRATHQALTAGDLKVLQGGNVAELWVTTAPSRPRNGQPAPPAGLPAALRTLEAAHRKLTATALGAPLLLEQFCGGEAGDIRVESSGGR</sequence>
<dbReference type="PROSITE" id="PS51900">
    <property type="entry name" value="CB"/>
    <property type="match status" value="1"/>
</dbReference>
<evidence type="ECO:0000313" key="4">
    <source>
        <dbReference type="Proteomes" id="UP000638849"/>
    </source>
</evidence>
<dbReference type="EMBL" id="JAEEAQ010000005">
    <property type="protein sequence ID" value="MBI0311611.1"/>
    <property type="molecule type" value="Genomic_DNA"/>
</dbReference>
<gene>
    <name evidence="3" type="ORF">JBF12_00880</name>
</gene>
<reference evidence="3 4" key="1">
    <citation type="submission" date="2020-12" db="EMBL/GenBank/DDBJ databases">
        <authorList>
            <person name="Kusuma A.B."/>
            <person name="Nouioui I."/>
            <person name="Goodfellow M."/>
        </authorList>
    </citation>
    <scope>NUCLEOTIDE SEQUENCE [LARGE SCALE GENOMIC DNA]</scope>
    <source>
        <strain evidence="3 4">DSM 41764</strain>
    </source>
</reference>
<evidence type="ECO:0000259" key="2">
    <source>
        <dbReference type="PROSITE" id="PS51900"/>
    </source>
</evidence>
<protein>
    <recommendedName>
        <fullName evidence="2">Core-binding (CB) domain-containing protein</fullName>
    </recommendedName>
</protein>
<keyword evidence="4" id="KW-1185">Reference proteome</keyword>
<dbReference type="InterPro" id="IPR044068">
    <property type="entry name" value="CB"/>
</dbReference>
<evidence type="ECO:0000313" key="3">
    <source>
        <dbReference type="EMBL" id="MBI0311611.1"/>
    </source>
</evidence>